<dbReference type="EMBL" id="LSYS01006459">
    <property type="protein sequence ID" value="OPJ75254.1"/>
    <property type="molecule type" value="Genomic_DNA"/>
</dbReference>
<dbReference type="OrthoDB" id="447516at2759"/>
<organism evidence="2 3">
    <name type="scientific">Patagioenas fasciata monilis</name>
    <dbReference type="NCBI Taxonomy" id="372326"/>
    <lineage>
        <taxon>Eukaryota</taxon>
        <taxon>Metazoa</taxon>
        <taxon>Chordata</taxon>
        <taxon>Craniata</taxon>
        <taxon>Vertebrata</taxon>
        <taxon>Euteleostomi</taxon>
        <taxon>Archelosauria</taxon>
        <taxon>Archosauria</taxon>
        <taxon>Dinosauria</taxon>
        <taxon>Saurischia</taxon>
        <taxon>Theropoda</taxon>
        <taxon>Coelurosauria</taxon>
        <taxon>Aves</taxon>
        <taxon>Neognathae</taxon>
        <taxon>Neoaves</taxon>
        <taxon>Columbimorphae</taxon>
        <taxon>Columbiformes</taxon>
        <taxon>Columbidae</taxon>
        <taxon>Patagioenas</taxon>
    </lineage>
</organism>
<evidence type="ECO:0000313" key="3">
    <source>
        <dbReference type="Proteomes" id="UP000190648"/>
    </source>
</evidence>
<accession>A0A1V4JT17</accession>
<proteinExistence type="predicted"/>
<comment type="caution">
    <text evidence="2">The sequence shown here is derived from an EMBL/GenBank/DDBJ whole genome shotgun (WGS) entry which is preliminary data.</text>
</comment>
<protein>
    <submittedName>
        <fullName evidence="2">Uncharacterized protein</fullName>
    </submittedName>
</protein>
<sequence length="210" mass="22201">MKPQRSGGSLPKLVAAPESVKLPKFGGSSPDIRGVGVAKTLRRGGSAESLVLAAGRKGTEAPVPPFTGLAAKRRERSLDGKTPKPLKVPALELVPPGMDEKEAGERFGVKLPKFGGVSVKEKRGGEQGDPGRNVNGEAQAKLWRWVPKVGFAPPEPTKARPKVGSPPKPRFPDVEICAEVPVSPKLHLGGPGTPKFQLPKVVLSPQPCEW</sequence>
<dbReference type="Proteomes" id="UP000190648">
    <property type="component" value="Unassembled WGS sequence"/>
</dbReference>
<evidence type="ECO:0000313" key="2">
    <source>
        <dbReference type="EMBL" id="OPJ75254.1"/>
    </source>
</evidence>
<keyword evidence="3" id="KW-1185">Reference proteome</keyword>
<feature type="region of interest" description="Disordered" evidence="1">
    <location>
        <begin position="56"/>
        <end position="98"/>
    </location>
</feature>
<dbReference type="AlphaFoldDB" id="A0A1V4JT17"/>
<name>A0A1V4JT17_PATFA</name>
<evidence type="ECO:0000256" key="1">
    <source>
        <dbReference type="SAM" id="MobiDB-lite"/>
    </source>
</evidence>
<reference evidence="2 3" key="1">
    <citation type="submission" date="2016-02" db="EMBL/GenBank/DDBJ databases">
        <title>Band-tailed pigeon sequencing and assembly.</title>
        <authorList>
            <person name="Soares A.E."/>
            <person name="Novak B.J."/>
            <person name="Rice E.S."/>
            <person name="O'Connell B."/>
            <person name="Chang D."/>
            <person name="Weber S."/>
            <person name="Shapiro B."/>
        </authorList>
    </citation>
    <scope>NUCLEOTIDE SEQUENCE [LARGE SCALE GENOMIC DNA]</scope>
    <source>
        <strain evidence="2">BTP2013</strain>
        <tissue evidence="2">Blood</tissue>
    </source>
</reference>
<feature type="region of interest" description="Disordered" evidence="1">
    <location>
        <begin position="118"/>
        <end position="170"/>
    </location>
</feature>
<gene>
    <name evidence="2" type="ORF">AV530_017682</name>
</gene>